<proteinExistence type="predicted"/>
<dbReference type="PANTHER" id="PTHR42718:SF39">
    <property type="entry name" value="ACTINORHODIN TRANSPORTER-RELATED"/>
    <property type="match status" value="1"/>
</dbReference>
<dbReference type="Gene3D" id="1.20.1250.20">
    <property type="entry name" value="MFS general substrate transporter like domains"/>
    <property type="match status" value="1"/>
</dbReference>
<dbReference type="Proteomes" id="UP000184111">
    <property type="component" value="Unassembled WGS sequence"/>
</dbReference>
<dbReference type="GO" id="GO:0005886">
    <property type="term" value="C:plasma membrane"/>
    <property type="evidence" value="ECO:0007669"/>
    <property type="project" value="UniProtKB-SubCell"/>
</dbReference>
<dbReference type="InterPro" id="IPR011701">
    <property type="entry name" value="MFS"/>
</dbReference>
<accession>A0A1M6Z362</accession>
<dbReference type="STRING" id="310782.SAMN05216499_103208"/>
<feature type="transmembrane region" description="Helical" evidence="7">
    <location>
        <begin position="266"/>
        <end position="289"/>
    </location>
</feature>
<protein>
    <submittedName>
        <fullName evidence="9">Drug resistance transporter, EmrB/QacA subfamily</fullName>
    </submittedName>
</protein>
<feature type="transmembrane region" description="Helical" evidence="7">
    <location>
        <begin position="348"/>
        <end position="366"/>
    </location>
</feature>
<dbReference type="Gene3D" id="1.20.1720.10">
    <property type="entry name" value="Multidrug resistance protein D"/>
    <property type="match status" value="1"/>
</dbReference>
<feature type="transmembrane region" description="Helical" evidence="7">
    <location>
        <begin position="318"/>
        <end position="336"/>
    </location>
</feature>
<dbReference type="GO" id="GO:0046677">
    <property type="term" value="P:response to antibiotic"/>
    <property type="evidence" value="ECO:0007669"/>
    <property type="project" value="UniProtKB-KW"/>
</dbReference>
<dbReference type="CDD" id="cd17321">
    <property type="entry name" value="MFS_MMR_MDR_like"/>
    <property type="match status" value="1"/>
</dbReference>
<evidence type="ECO:0000313" key="10">
    <source>
        <dbReference type="Proteomes" id="UP000184111"/>
    </source>
</evidence>
<feature type="transmembrane region" description="Helical" evidence="7">
    <location>
        <begin position="176"/>
        <end position="199"/>
    </location>
</feature>
<sequence>MHTGRVTHGTQGTPDTVPSTATSPSPGIPPTATSPSSGSDTAPPPDPRRRLAFAVVLVAGFMDLVDSTVVNVTAPSVQQDLHARYVQIEWIVAAYVLSFAALLILSGQLGDIYGRKRVFTVGMAGFTLTSLCCGLSTGPGMLIAARLAQGAFAGLMVTQILAILRVTFPPAERAKAVGVFGAVTGSSAVLGLALGGVIVQWDLFGLHWRPIFLVNVPVGVAALIAGGIVIRESRAPRVPELDVPGMLLALTAVTLLVYPLTEGRSLGWPAWTLAMMAGAAVLLAVFVGYERRRFARVGSALVDFAVFRSRAFSVGMGMWWLFWTVSGGFFFTWTLFLQQGLGWTPLHAGLAAATFAVGVGTGAGNAPAKLVPRLGRTVLVLGALVNAAGFLAFGWLVWHYGTGLATWQIAAVQVVAGAGFGMVIAPTLDLLLGQVGSGDAGAASGMLNTVQQLGITFGVALSGVLFFGRLHGGTDGTGGTGDFPAAFSLVLLVAGGILLVVGLGFLALPGRRKEQAYVYGPRP</sequence>
<evidence type="ECO:0000256" key="4">
    <source>
        <dbReference type="ARBA" id="ARBA00023136"/>
    </source>
</evidence>
<comment type="subcellular location">
    <subcellularLocation>
        <location evidence="1">Cell membrane</location>
        <topology evidence="1">Multi-pass membrane protein</topology>
    </subcellularLocation>
</comment>
<dbReference type="PROSITE" id="PS50850">
    <property type="entry name" value="MFS"/>
    <property type="match status" value="1"/>
</dbReference>
<organism evidence="9 10">
    <name type="scientific">Actinacidiphila paucisporea</name>
    <dbReference type="NCBI Taxonomy" id="310782"/>
    <lineage>
        <taxon>Bacteria</taxon>
        <taxon>Bacillati</taxon>
        <taxon>Actinomycetota</taxon>
        <taxon>Actinomycetes</taxon>
        <taxon>Kitasatosporales</taxon>
        <taxon>Streptomycetaceae</taxon>
        <taxon>Actinacidiphila</taxon>
    </lineage>
</organism>
<evidence type="ECO:0000259" key="8">
    <source>
        <dbReference type="PROSITE" id="PS50850"/>
    </source>
</evidence>
<feature type="transmembrane region" description="Helical" evidence="7">
    <location>
        <begin position="241"/>
        <end position="260"/>
    </location>
</feature>
<feature type="domain" description="Major facilitator superfamily (MFS) profile" evidence="8">
    <location>
        <begin position="52"/>
        <end position="513"/>
    </location>
</feature>
<evidence type="ECO:0000313" key="9">
    <source>
        <dbReference type="EMBL" id="SHL24956.1"/>
    </source>
</evidence>
<evidence type="ECO:0000256" key="2">
    <source>
        <dbReference type="ARBA" id="ARBA00022692"/>
    </source>
</evidence>
<evidence type="ECO:0000256" key="3">
    <source>
        <dbReference type="ARBA" id="ARBA00022989"/>
    </source>
</evidence>
<feature type="transmembrane region" description="Helical" evidence="7">
    <location>
        <begin position="51"/>
        <end position="70"/>
    </location>
</feature>
<dbReference type="PANTHER" id="PTHR42718">
    <property type="entry name" value="MAJOR FACILITATOR SUPERFAMILY MULTIDRUG TRANSPORTER MFSC"/>
    <property type="match status" value="1"/>
</dbReference>
<feature type="compositionally biased region" description="Polar residues" evidence="6">
    <location>
        <begin position="8"/>
        <end position="40"/>
    </location>
</feature>
<evidence type="ECO:0000256" key="6">
    <source>
        <dbReference type="SAM" id="MobiDB-lite"/>
    </source>
</evidence>
<evidence type="ECO:0000256" key="7">
    <source>
        <dbReference type="SAM" id="Phobius"/>
    </source>
</evidence>
<feature type="region of interest" description="Disordered" evidence="6">
    <location>
        <begin position="1"/>
        <end position="45"/>
    </location>
</feature>
<keyword evidence="10" id="KW-1185">Reference proteome</keyword>
<keyword evidence="3 7" id="KW-1133">Transmembrane helix</keyword>
<dbReference type="InterPro" id="IPR020846">
    <property type="entry name" value="MFS_dom"/>
</dbReference>
<dbReference type="AlphaFoldDB" id="A0A1M6Z362"/>
<dbReference type="InterPro" id="IPR036259">
    <property type="entry name" value="MFS_trans_sf"/>
</dbReference>
<name>A0A1M6Z362_9ACTN</name>
<feature type="transmembrane region" description="Helical" evidence="7">
    <location>
        <begin position="118"/>
        <end position="137"/>
    </location>
</feature>
<reference evidence="9 10" key="1">
    <citation type="submission" date="2016-11" db="EMBL/GenBank/DDBJ databases">
        <authorList>
            <person name="Jaros S."/>
            <person name="Januszkiewicz K."/>
            <person name="Wedrychowicz H."/>
        </authorList>
    </citation>
    <scope>NUCLEOTIDE SEQUENCE [LARGE SCALE GENOMIC DNA]</scope>
    <source>
        <strain evidence="9 10">CGMCC 4.2025</strain>
    </source>
</reference>
<evidence type="ECO:0000256" key="1">
    <source>
        <dbReference type="ARBA" id="ARBA00004651"/>
    </source>
</evidence>
<evidence type="ECO:0000256" key="5">
    <source>
        <dbReference type="ARBA" id="ARBA00023251"/>
    </source>
</evidence>
<feature type="transmembrane region" description="Helical" evidence="7">
    <location>
        <begin position="378"/>
        <end position="398"/>
    </location>
</feature>
<dbReference type="EMBL" id="FRBI01000003">
    <property type="protein sequence ID" value="SHL24956.1"/>
    <property type="molecule type" value="Genomic_DNA"/>
</dbReference>
<feature type="transmembrane region" description="Helical" evidence="7">
    <location>
        <begin position="90"/>
        <end position="106"/>
    </location>
</feature>
<feature type="transmembrane region" description="Helical" evidence="7">
    <location>
        <begin position="410"/>
        <end position="432"/>
    </location>
</feature>
<feature type="transmembrane region" description="Helical" evidence="7">
    <location>
        <begin position="453"/>
        <end position="471"/>
    </location>
</feature>
<keyword evidence="2 7" id="KW-0812">Transmembrane</keyword>
<dbReference type="Pfam" id="PF07690">
    <property type="entry name" value="MFS_1"/>
    <property type="match status" value="1"/>
</dbReference>
<keyword evidence="4 7" id="KW-0472">Membrane</keyword>
<gene>
    <name evidence="9" type="ORF">SAMN05216499_103208</name>
</gene>
<feature type="transmembrane region" description="Helical" evidence="7">
    <location>
        <begin position="211"/>
        <end position="229"/>
    </location>
</feature>
<feature type="transmembrane region" description="Helical" evidence="7">
    <location>
        <begin position="483"/>
        <end position="508"/>
    </location>
</feature>
<dbReference type="GO" id="GO:0022857">
    <property type="term" value="F:transmembrane transporter activity"/>
    <property type="evidence" value="ECO:0007669"/>
    <property type="project" value="InterPro"/>
</dbReference>
<feature type="transmembrane region" description="Helical" evidence="7">
    <location>
        <begin position="143"/>
        <end position="164"/>
    </location>
</feature>
<dbReference type="SUPFAM" id="SSF103473">
    <property type="entry name" value="MFS general substrate transporter"/>
    <property type="match status" value="2"/>
</dbReference>
<keyword evidence="5" id="KW-0046">Antibiotic resistance</keyword>